<protein>
    <submittedName>
        <fullName evidence="1">Thioredoxin family protein</fullName>
    </submittedName>
</protein>
<proteinExistence type="predicted"/>
<dbReference type="Gene3D" id="3.40.30.10">
    <property type="entry name" value="Glutaredoxin"/>
    <property type="match status" value="1"/>
</dbReference>
<dbReference type="SUPFAM" id="SSF52833">
    <property type="entry name" value="Thioredoxin-like"/>
    <property type="match status" value="1"/>
</dbReference>
<evidence type="ECO:0000313" key="1">
    <source>
        <dbReference type="EMBL" id="UWZ79149.1"/>
    </source>
</evidence>
<keyword evidence="2" id="KW-1185">Reference proteome</keyword>
<dbReference type="Proteomes" id="UP001060414">
    <property type="component" value="Chromosome"/>
</dbReference>
<gene>
    <name evidence="1" type="ORF">L9S41_15905</name>
</gene>
<evidence type="ECO:0000313" key="2">
    <source>
        <dbReference type="Proteomes" id="UP001060414"/>
    </source>
</evidence>
<dbReference type="RefSeq" id="WP_260747506.1">
    <property type="nucleotide sequence ID" value="NZ_CP092109.1"/>
</dbReference>
<dbReference type="CDD" id="cd02947">
    <property type="entry name" value="TRX_family"/>
    <property type="match status" value="1"/>
</dbReference>
<organism evidence="1 2">
    <name type="scientific">Geoalkalibacter halelectricus</name>
    <dbReference type="NCBI Taxonomy" id="2847045"/>
    <lineage>
        <taxon>Bacteria</taxon>
        <taxon>Pseudomonadati</taxon>
        <taxon>Thermodesulfobacteriota</taxon>
        <taxon>Desulfuromonadia</taxon>
        <taxon>Desulfuromonadales</taxon>
        <taxon>Geoalkalibacteraceae</taxon>
        <taxon>Geoalkalibacter</taxon>
    </lineage>
</organism>
<dbReference type="InterPro" id="IPR036249">
    <property type="entry name" value="Thioredoxin-like_sf"/>
</dbReference>
<dbReference type="PROSITE" id="PS51257">
    <property type="entry name" value="PROKAR_LIPOPROTEIN"/>
    <property type="match status" value="1"/>
</dbReference>
<dbReference type="EMBL" id="CP092109">
    <property type="protein sequence ID" value="UWZ79149.1"/>
    <property type="molecule type" value="Genomic_DNA"/>
</dbReference>
<accession>A0ABY5ZJX7</accession>
<name>A0ABY5ZJX7_9BACT</name>
<reference evidence="1" key="1">
    <citation type="journal article" date="2022" name="Environ. Microbiol.">
        <title>Geoalkalibacter halelectricus SAP #1 sp. nov. possessing extracellular electron transfer and mineral#reducing capabilities from a haloalkaline environment.</title>
        <authorList>
            <person name="Yadav S."/>
            <person name="Singh R."/>
            <person name="Sundharam S.S."/>
            <person name="Chaudhary S."/>
            <person name="Krishnamurthi S."/>
            <person name="Patil S.A."/>
        </authorList>
    </citation>
    <scope>NUCLEOTIDE SEQUENCE</scope>
    <source>
        <strain evidence="1">SAP-1</strain>
    </source>
</reference>
<sequence>MIRKVFLVLACALIVGCTDGQVAESGSAALPNSTQGLHQLVFFLDPSGGPCIMQAQILAGMEGEFRDRVVVRFVQTTVPEDRGLFARYGIRGLPALLLADASGQEVRRLSPGVKSAGEVRSLIELVN</sequence>